<comment type="similarity">
    <text evidence="1">Belongs to the UPF0690 family.</text>
</comment>
<feature type="compositionally biased region" description="Low complexity" evidence="2">
    <location>
        <begin position="49"/>
        <end position="70"/>
    </location>
</feature>
<dbReference type="PANTHER" id="PTHR31833:SF2">
    <property type="entry name" value="UPF0690 PROTEIN C1ORF52"/>
    <property type="match status" value="1"/>
</dbReference>
<organism evidence="3 4">
    <name type="scientific">Junco hyemalis</name>
    <name type="common">Dark-eyed junco</name>
    <dbReference type="NCBI Taxonomy" id="40217"/>
    <lineage>
        <taxon>Eukaryota</taxon>
        <taxon>Metazoa</taxon>
        <taxon>Chordata</taxon>
        <taxon>Craniata</taxon>
        <taxon>Vertebrata</taxon>
        <taxon>Euteleostomi</taxon>
        <taxon>Archelosauria</taxon>
        <taxon>Archosauria</taxon>
        <taxon>Dinosauria</taxon>
        <taxon>Saurischia</taxon>
        <taxon>Theropoda</taxon>
        <taxon>Coelurosauria</taxon>
        <taxon>Aves</taxon>
        <taxon>Neognathae</taxon>
        <taxon>Neoaves</taxon>
        <taxon>Telluraves</taxon>
        <taxon>Australaves</taxon>
        <taxon>Passeriformes</taxon>
        <taxon>Passerellidae</taxon>
        <taxon>Junco</taxon>
    </lineage>
</organism>
<feature type="compositionally biased region" description="Basic and acidic residues" evidence="2">
    <location>
        <begin position="150"/>
        <end position="160"/>
    </location>
</feature>
<protein>
    <submittedName>
        <fullName evidence="3">Chromosome 1 open reading frame 52</fullName>
    </submittedName>
</protein>
<dbReference type="Ensembl" id="ENSJHYT00000004958.1">
    <property type="protein sequence ID" value="ENSJHYP00000004022.1"/>
    <property type="gene ID" value="ENSJHYG00000003332.1"/>
</dbReference>
<sequence>MKAGWFRVRFSLSGHWKGSPRCGGALRPRFPLRSAGPARPRAGLRQPRAGTLGAGAVSAGGARRGPAMAAEGEDPLGYFAAYGSSSSDSEPEEPQPDERPAGAAAASGGTPGRPRLPPPDELFRRVSQPPAFLYNPLNKEIDWESRVLRAPEEPPREFKVWRSNAVPPPETYSPPEKPPPPAPTLDMAIKWSNIYEDNGDDAPRQAGKAKFLPDEEQEPLESDGEKDEEPASAKKRKVESGEQAKKKKKKKVEGIFMISRDHGSFAVQEKWHKNVFAFF</sequence>
<dbReference type="OMA" id="EDAPQPY"/>
<reference evidence="3" key="1">
    <citation type="submission" date="2025-08" db="UniProtKB">
        <authorList>
            <consortium name="Ensembl"/>
        </authorList>
    </citation>
    <scope>IDENTIFICATION</scope>
</reference>
<feature type="region of interest" description="Disordered" evidence="2">
    <location>
        <begin position="150"/>
        <end position="253"/>
    </location>
</feature>
<feature type="compositionally biased region" description="Pro residues" evidence="2">
    <location>
        <begin position="166"/>
        <end position="183"/>
    </location>
</feature>
<proteinExistence type="inferred from homology"/>
<dbReference type="InterPro" id="IPR029089">
    <property type="entry name" value="DUF4660"/>
</dbReference>
<feature type="compositionally biased region" description="Acidic residues" evidence="2">
    <location>
        <begin position="214"/>
        <end position="230"/>
    </location>
</feature>
<evidence type="ECO:0000256" key="1">
    <source>
        <dbReference type="ARBA" id="ARBA00008407"/>
    </source>
</evidence>
<name>A0A8C5ILB1_JUNHY</name>
<reference evidence="3" key="2">
    <citation type="submission" date="2025-09" db="UniProtKB">
        <authorList>
            <consortium name="Ensembl"/>
        </authorList>
    </citation>
    <scope>IDENTIFICATION</scope>
</reference>
<feature type="region of interest" description="Disordered" evidence="2">
    <location>
        <begin position="23"/>
        <end position="138"/>
    </location>
</feature>
<dbReference type="Pfam" id="PF15559">
    <property type="entry name" value="DUF4660"/>
    <property type="match status" value="1"/>
</dbReference>
<accession>A0A8C5ILB1</accession>
<keyword evidence="4" id="KW-1185">Reference proteome</keyword>
<dbReference type="AlphaFoldDB" id="A0A8C5ILB1"/>
<dbReference type="Proteomes" id="UP000694408">
    <property type="component" value="Unplaced"/>
</dbReference>
<dbReference type="PANTHER" id="PTHR31833">
    <property type="entry name" value="UPF0690 PROTEIN C1ORF52"/>
    <property type="match status" value="1"/>
</dbReference>
<evidence type="ECO:0000256" key="2">
    <source>
        <dbReference type="SAM" id="MobiDB-lite"/>
    </source>
</evidence>
<evidence type="ECO:0000313" key="3">
    <source>
        <dbReference type="Ensembl" id="ENSJHYP00000004022.1"/>
    </source>
</evidence>
<evidence type="ECO:0000313" key="4">
    <source>
        <dbReference type="Proteomes" id="UP000694408"/>
    </source>
</evidence>